<dbReference type="InterPro" id="IPR025662">
    <property type="entry name" value="Sigma_54_int_dom_ATP-bd_1"/>
</dbReference>
<dbReference type="PROSITE" id="PS50045">
    <property type="entry name" value="SIGMA54_INTERACT_4"/>
    <property type="match status" value="1"/>
</dbReference>
<evidence type="ECO:0000256" key="1">
    <source>
        <dbReference type="ARBA" id="ARBA00022741"/>
    </source>
</evidence>
<dbReference type="Pfam" id="PF01590">
    <property type="entry name" value="GAF"/>
    <property type="match status" value="1"/>
</dbReference>
<reference evidence="7 8" key="1">
    <citation type="submission" date="2019-06" db="EMBL/GenBank/DDBJ databases">
        <title>Whole genome shotgun sequence of Brevibacillus formosus NBRC 15716.</title>
        <authorList>
            <person name="Hosoyama A."/>
            <person name="Uohara A."/>
            <person name="Ohji S."/>
            <person name="Ichikawa N."/>
        </authorList>
    </citation>
    <scope>NUCLEOTIDE SEQUENCE [LARGE SCALE GENOMIC DNA]</scope>
    <source>
        <strain evidence="7 8">NBRC 15716</strain>
    </source>
</reference>
<sequence length="639" mass="72548">MFEFALSSQMWKRFVQEGVLDSSRIHQSIIESWYRSRNAQVSPYLDRGRHILSGESLRNQQQKNALLMDVAAPFLEKMDRIASEMGMIALLIDPEGYVLWMKGSKNVRKVAEKIRFVEGVRWTEAEMGTNAIGTALSLGQPIMVTGSEHYSIASHGWSCAAAPIRSDDGEVLGILDVSCPVDRAHPYMLGIVTQAAYTLEKEVKIRSHRDEMELIQGSMEVLEKEQPLIICTPRQNVVAASRSIRQNIPNWREMRAEEIYIRGYRNRMEVPIYSAEHGGFIGKCIYLLNAEEQRVRQTVYQDKGSAKPFRFLGEAGTSSVFRKTLEELERVASADINVFILGETGTGKEVIARSIHENSKRASGPYVAVNCGAIPRELLESELFGYVEGAFSGAKRTGAKGKFQLAHQGTIFLDEIGEIPHSMQVALLRVLQERKITPLGGSQEIPVDFRVIAATHRNIHRLVKEGKFREDLFYRLYVYPVHVPVLKQRAEDIPHLVQHYCEKHDWDAVFPPEFFAALMDYTWPGNIRELMNVLDKLRILSMNRCDDLLHLLHSLLYQNAELSKSVSSSLSFSEQRMEEHRASLSFRDKILQQQMVEALQKTNGNVSKAAKLLGIPRSTFYKRMHRFEETAKPPPVDGV</sequence>
<gene>
    <name evidence="7" type="ORF">BFO01nite_19890</name>
</gene>
<evidence type="ECO:0000313" key="7">
    <source>
        <dbReference type="EMBL" id="GED57857.1"/>
    </source>
</evidence>
<dbReference type="PANTHER" id="PTHR32071:SF101">
    <property type="entry name" value="ACETOIN DEHYDROGENASE OPERON TRANSCRIPTIONAL ACTIVATOR ACOR"/>
    <property type="match status" value="1"/>
</dbReference>
<comment type="caution">
    <text evidence="7">The sequence shown here is derived from an EMBL/GenBank/DDBJ whole genome shotgun (WGS) entry which is preliminary data.</text>
</comment>
<dbReference type="InterPro" id="IPR003018">
    <property type="entry name" value="GAF"/>
</dbReference>
<dbReference type="PANTHER" id="PTHR32071">
    <property type="entry name" value="TRANSCRIPTIONAL REGULATORY PROTEIN"/>
    <property type="match status" value="1"/>
</dbReference>
<dbReference type="SUPFAM" id="SSF46689">
    <property type="entry name" value="Homeodomain-like"/>
    <property type="match status" value="1"/>
</dbReference>
<organism evidence="7 8">
    <name type="scientific">Brevibacillus formosus</name>
    <dbReference type="NCBI Taxonomy" id="54913"/>
    <lineage>
        <taxon>Bacteria</taxon>
        <taxon>Bacillati</taxon>
        <taxon>Bacillota</taxon>
        <taxon>Bacilli</taxon>
        <taxon>Bacillales</taxon>
        <taxon>Paenibacillaceae</taxon>
        <taxon>Brevibacillus</taxon>
    </lineage>
</organism>
<dbReference type="PROSITE" id="PS00675">
    <property type="entry name" value="SIGMA54_INTERACT_1"/>
    <property type="match status" value="1"/>
</dbReference>
<evidence type="ECO:0000256" key="3">
    <source>
        <dbReference type="ARBA" id="ARBA00023015"/>
    </source>
</evidence>
<dbReference type="CDD" id="cd00009">
    <property type="entry name" value="AAA"/>
    <property type="match status" value="1"/>
</dbReference>
<keyword evidence="5" id="KW-0804">Transcription</keyword>
<dbReference type="Pfam" id="PF25601">
    <property type="entry name" value="AAA_lid_14"/>
    <property type="match status" value="1"/>
</dbReference>
<dbReference type="SUPFAM" id="SSF52540">
    <property type="entry name" value="P-loop containing nucleoside triphosphate hydrolases"/>
    <property type="match status" value="1"/>
</dbReference>
<dbReference type="SUPFAM" id="SSF55781">
    <property type="entry name" value="GAF domain-like"/>
    <property type="match status" value="1"/>
</dbReference>
<dbReference type="Proteomes" id="UP000319498">
    <property type="component" value="Unassembled WGS sequence"/>
</dbReference>
<evidence type="ECO:0000256" key="4">
    <source>
        <dbReference type="ARBA" id="ARBA00023125"/>
    </source>
</evidence>
<dbReference type="Gene3D" id="3.30.450.40">
    <property type="match status" value="1"/>
</dbReference>
<dbReference type="InterPro" id="IPR003593">
    <property type="entry name" value="AAA+_ATPase"/>
</dbReference>
<dbReference type="PROSITE" id="PS00688">
    <property type="entry name" value="SIGMA54_INTERACT_3"/>
    <property type="match status" value="1"/>
</dbReference>
<keyword evidence="8" id="KW-1185">Reference proteome</keyword>
<feature type="domain" description="Sigma-54 factor interaction" evidence="6">
    <location>
        <begin position="314"/>
        <end position="539"/>
    </location>
</feature>
<dbReference type="EMBL" id="BJOL01000012">
    <property type="protein sequence ID" value="GED57857.1"/>
    <property type="molecule type" value="Genomic_DNA"/>
</dbReference>
<dbReference type="Gene3D" id="3.40.50.300">
    <property type="entry name" value="P-loop containing nucleotide triphosphate hydrolases"/>
    <property type="match status" value="1"/>
</dbReference>
<dbReference type="InterPro" id="IPR027417">
    <property type="entry name" value="P-loop_NTPase"/>
</dbReference>
<keyword evidence="2" id="KW-0067">ATP-binding</keyword>
<evidence type="ECO:0000259" key="6">
    <source>
        <dbReference type="PROSITE" id="PS50045"/>
    </source>
</evidence>
<evidence type="ECO:0000256" key="5">
    <source>
        <dbReference type="ARBA" id="ARBA00023163"/>
    </source>
</evidence>
<name>A0ABQ0T3S4_9BACL</name>
<protein>
    <submittedName>
        <fullName evidence="7">Sigma-54-dependent Fis family transcriptional regulator</fullName>
    </submittedName>
</protein>
<dbReference type="PRINTS" id="PR01590">
    <property type="entry name" value="HTHFIS"/>
</dbReference>
<dbReference type="InterPro" id="IPR002197">
    <property type="entry name" value="HTH_Fis"/>
</dbReference>
<dbReference type="Gene3D" id="1.10.10.60">
    <property type="entry name" value="Homeodomain-like"/>
    <property type="match status" value="1"/>
</dbReference>
<dbReference type="InterPro" id="IPR025944">
    <property type="entry name" value="Sigma_54_int_dom_CS"/>
</dbReference>
<proteinExistence type="predicted"/>
<keyword evidence="4" id="KW-0238">DNA-binding</keyword>
<evidence type="ECO:0000256" key="2">
    <source>
        <dbReference type="ARBA" id="ARBA00022840"/>
    </source>
</evidence>
<dbReference type="InterPro" id="IPR002078">
    <property type="entry name" value="Sigma_54_int"/>
</dbReference>
<dbReference type="Pfam" id="PF02954">
    <property type="entry name" value="HTH_8"/>
    <property type="match status" value="1"/>
</dbReference>
<dbReference type="InterPro" id="IPR009057">
    <property type="entry name" value="Homeodomain-like_sf"/>
</dbReference>
<dbReference type="SMART" id="SM00382">
    <property type="entry name" value="AAA"/>
    <property type="match status" value="1"/>
</dbReference>
<dbReference type="InterPro" id="IPR058031">
    <property type="entry name" value="AAA_lid_NorR"/>
</dbReference>
<keyword evidence="3" id="KW-0805">Transcription regulation</keyword>
<accession>A0ABQ0T3S4</accession>
<evidence type="ECO:0000313" key="8">
    <source>
        <dbReference type="Proteomes" id="UP000319498"/>
    </source>
</evidence>
<dbReference type="InterPro" id="IPR029016">
    <property type="entry name" value="GAF-like_dom_sf"/>
</dbReference>
<dbReference type="Gene3D" id="1.10.8.60">
    <property type="match status" value="1"/>
</dbReference>
<keyword evidence="1" id="KW-0547">Nucleotide-binding</keyword>
<dbReference type="Pfam" id="PF00158">
    <property type="entry name" value="Sigma54_activat"/>
    <property type="match status" value="1"/>
</dbReference>